<dbReference type="RefSeq" id="WP_091182076.1">
    <property type="nucleotide sequence ID" value="NZ_FOFA01000006.1"/>
</dbReference>
<feature type="compositionally biased region" description="Basic and acidic residues" evidence="1">
    <location>
        <begin position="12"/>
        <end position="22"/>
    </location>
</feature>
<evidence type="ECO:0000313" key="2">
    <source>
        <dbReference type="EMBL" id="SEQ81790.1"/>
    </source>
</evidence>
<feature type="region of interest" description="Disordered" evidence="1">
    <location>
        <begin position="1"/>
        <end position="22"/>
    </location>
</feature>
<evidence type="ECO:0008006" key="4">
    <source>
        <dbReference type="Google" id="ProtNLM"/>
    </source>
</evidence>
<dbReference type="EMBL" id="FOFA01000006">
    <property type="protein sequence ID" value="SEQ81790.1"/>
    <property type="molecule type" value="Genomic_DNA"/>
</dbReference>
<dbReference type="SUPFAM" id="SSF50475">
    <property type="entry name" value="FMN-binding split barrel"/>
    <property type="match status" value="1"/>
</dbReference>
<gene>
    <name evidence="2" type="ORF">SAMN05421756_10690</name>
</gene>
<evidence type="ECO:0000313" key="3">
    <source>
        <dbReference type="Proteomes" id="UP000198504"/>
    </source>
</evidence>
<dbReference type="Proteomes" id="UP000198504">
    <property type="component" value="Unassembled WGS sequence"/>
</dbReference>
<organism evidence="2 3">
    <name type="scientific">Microlunatus flavus</name>
    <dbReference type="NCBI Taxonomy" id="1036181"/>
    <lineage>
        <taxon>Bacteria</taxon>
        <taxon>Bacillati</taxon>
        <taxon>Actinomycetota</taxon>
        <taxon>Actinomycetes</taxon>
        <taxon>Propionibacteriales</taxon>
        <taxon>Propionibacteriaceae</taxon>
        <taxon>Microlunatus</taxon>
    </lineage>
</organism>
<name>A0A1H9J4J1_9ACTN</name>
<accession>A0A1H9J4J1</accession>
<dbReference type="Gene3D" id="2.30.110.10">
    <property type="entry name" value="Electron Transport, Fmn-binding Protein, Chain A"/>
    <property type="match status" value="1"/>
</dbReference>
<protein>
    <recommendedName>
        <fullName evidence="4">Pyridoxamine 5'-phosphate oxidase</fullName>
    </recommendedName>
</protein>
<keyword evidence="3" id="KW-1185">Reference proteome</keyword>
<dbReference type="InterPro" id="IPR024747">
    <property type="entry name" value="Pyridox_Oxase-rel"/>
</dbReference>
<dbReference type="InterPro" id="IPR012349">
    <property type="entry name" value="Split_barrel_FMN-bd"/>
</dbReference>
<evidence type="ECO:0000256" key="1">
    <source>
        <dbReference type="SAM" id="MobiDB-lite"/>
    </source>
</evidence>
<dbReference type="Pfam" id="PF12900">
    <property type="entry name" value="Pyridox_ox_2"/>
    <property type="match status" value="1"/>
</dbReference>
<dbReference type="OrthoDB" id="5193072at2"/>
<dbReference type="AlphaFoldDB" id="A0A1H9J4J1"/>
<proteinExistence type="predicted"/>
<reference evidence="3" key="1">
    <citation type="submission" date="2016-10" db="EMBL/GenBank/DDBJ databases">
        <authorList>
            <person name="Varghese N."/>
            <person name="Submissions S."/>
        </authorList>
    </citation>
    <scope>NUCLEOTIDE SEQUENCE [LARGE SCALE GENOMIC DNA]</scope>
    <source>
        <strain evidence="3">CGMCC 4.6856</strain>
    </source>
</reference>
<sequence>MQIPRSHPPTTRAHEHPAHGEHLSREECWSHLRRHHQGRLGYESGRGPRHVVLPYAVWDDRVVVRVPAYSEAAQHAADRVVTFDVVEPLAPGTAGRVEVHGHARLSAPEGAVLGALPDEHWPADLPSRLVWLQVEDLHGEAEPVGHPGVPATC</sequence>